<sequence>MSLASLFRRTPRRFMTPVQLAAHLAPPPTPTAQSKSASSPSPSPSETSADDAEPIHGHPVVLPDLTKQWPKITPECLRNILGDKAVEVELGRRGRGYLDPAWQRVEMPFSFFLDYISQSDSAPSGASDSHASSNGSTPSATPGPQAPSSHFPHNAPNAPDHATASSSDATAGAMHLSAYLAQLPLPCSLPLPPLEHYTSVKGDLYGRTLWVGNASFTPFHRDPNHGIYTHLYGEKIFYLVPPQNEAHLAPAAGILRNTSRVPVPISCLDAGEDMNDLEHPPEVYRTMIREAAKGGYTARLKAGDSLLIPMGWWHSAEGLGLGVGVNAWFR</sequence>
<dbReference type="RefSeq" id="XP_014181185.1">
    <property type="nucleotide sequence ID" value="XM_014325710.1"/>
</dbReference>
<dbReference type="VEuPathDB" id="FungiDB:A1Q1_00749"/>
<dbReference type="PANTHER" id="PTHR12461:SF105">
    <property type="entry name" value="HYPOXIA-INDUCIBLE FACTOR 1-ALPHA INHIBITOR"/>
    <property type="match status" value="1"/>
</dbReference>
<reference evidence="3 4" key="1">
    <citation type="journal article" date="2012" name="Eukaryot. Cell">
        <title>Draft genome sequence of CBS 2479, the standard type strain of Trichosporon asahii.</title>
        <authorList>
            <person name="Yang R.Y."/>
            <person name="Li H.T."/>
            <person name="Zhu H."/>
            <person name="Zhou G.P."/>
            <person name="Wang M."/>
            <person name="Wang L."/>
        </authorList>
    </citation>
    <scope>NUCLEOTIDE SEQUENCE [LARGE SCALE GENOMIC DNA]</scope>
    <source>
        <strain evidence="4">ATCC 90039 / CBS 2479 / JCM 2466 / KCTC 7840 / NCYC 2677 / UAMH 7654</strain>
    </source>
</reference>
<organism evidence="3 4">
    <name type="scientific">Trichosporon asahii var. asahii (strain ATCC 90039 / CBS 2479 / JCM 2466 / KCTC 7840 / NBRC 103889/ NCYC 2677 / UAMH 7654)</name>
    <name type="common">Yeast</name>
    <dbReference type="NCBI Taxonomy" id="1186058"/>
    <lineage>
        <taxon>Eukaryota</taxon>
        <taxon>Fungi</taxon>
        <taxon>Dikarya</taxon>
        <taxon>Basidiomycota</taxon>
        <taxon>Agaricomycotina</taxon>
        <taxon>Tremellomycetes</taxon>
        <taxon>Trichosporonales</taxon>
        <taxon>Trichosporonaceae</taxon>
        <taxon>Trichosporon</taxon>
    </lineage>
</organism>
<dbReference type="KEGG" id="tasa:A1Q1_00749"/>
<dbReference type="Pfam" id="PF13621">
    <property type="entry name" value="Cupin_8"/>
    <property type="match status" value="1"/>
</dbReference>
<dbReference type="InterPro" id="IPR003347">
    <property type="entry name" value="JmjC_dom"/>
</dbReference>
<evidence type="ECO:0000313" key="3">
    <source>
        <dbReference type="EMBL" id="EJT50039.1"/>
    </source>
</evidence>
<dbReference type="SUPFAM" id="SSF51197">
    <property type="entry name" value="Clavaminate synthase-like"/>
    <property type="match status" value="1"/>
</dbReference>
<evidence type="ECO:0000256" key="1">
    <source>
        <dbReference type="SAM" id="MobiDB-lite"/>
    </source>
</evidence>
<dbReference type="Proteomes" id="UP000002748">
    <property type="component" value="Unassembled WGS sequence"/>
</dbReference>
<feature type="compositionally biased region" description="Polar residues" evidence="1">
    <location>
        <begin position="122"/>
        <end position="148"/>
    </location>
</feature>
<dbReference type="EMBL" id="ALBS01000138">
    <property type="protein sequence ID" value="EJT50039.1"/>
    <property type="molecule type" value="Genomic_DNA"/>
</dbReference>
<evidence type="ECO:0000313" key="4">
    <source>
        <dbReference type="Proteomes" id="UP000002748"/>
    </source>
</evidence>
<dbReference type="PROSITE" id="PS51184">
    <property type="entry name" value="JMJC"/>
    <property type="match status" value="1"/>
</dbReference>
<feature type="region of interest" description="Disordered" evidence="1">
    <location>
        <begin position="122"/>
        <end position="167"/>
    </location>
</feature>
<dbReference type="HOGENOM" id="CLU_994032_0_0_1"/>
<comment type="caution">
    <text evidence="3">The sequence shown here is derived from an EMBL/GenBank/DDBJ whole genome shotgun (WGS) entry which is preliminary data.</text>
</comment>
<dbReference type="Gene3D" id="2.60.120.650">
    <property type="entry name" value="Cupin"/>
    <property type="match status" value="1"/>
</dbReference>
<dbReference type="GeneID" id="25984263"/>
<dbReference type="OrthoDB" id="47172at2759"/>
<feature type="compositionally biased region" description="Low complexity" evidence="1">
    <location>
        <begin position="31"/>
        <end position="47"/>
    </location>
</feature>
<feature type="region of interest" description="Disordered" evidence="1">
    <location>
        <begin position="22"/>
        <end position="62"/>
    </location>
</feature>
<proteinExistence type="predicted"/>
<dbReference type="InterPro" id="IPR041667">
    <property type="entry name" value="Cupin_8"/>
</dbReference>
<protein>
    <recommendedName>
        <fullName evidence="2">JmjC domain-containing protein</fullName>
    </recommendedName>
</protein>
<evidence type="ECO:0000259" key="2">
    <source>
        <dbReference type="PROSITE" id="PS51184"/>
    </source>
</evidence>
<name>J6EZG0_TRIAS</name>
<dbReference type="AlphaFoldDB" id="J6EZG0"/>
<accession>J6EZG0</accession>
<dbReference type="SMART" id="SM00558">
    <property type="entry name" value="JmjC"/>
    <property type="match status" value="1"/>
</dbReference>
<dbReference type="PANTHER" id="PTHR12461">
    <property type="entry name" value="HYPOXIA-INDUCIBLE FACTOR 1 ALPHA INHIBITOR-RELATED"/>
    <property type="match status" value="1"/>
</dbReference>
<gene>
    <name evidence="3" type="ORF">A1Q1_00749</name>
</gene>
<feature type="domain" description="JmjC" evidence="2">
    <location>
        <begin position="172"/>
        <end position="330"/>
    </location>
</feature>
<feature type="compositionally biased region" description="Low complexity" evidence="1">
    <location>
        <begin position="158"/>
        <end position="167"/>
    </location>
</feature>